<name>A0A6J8D389_MYTCO</name>
<gene>
    <name evidence="1" type="ORF">MCOR_37079</name>
</gene>
<evidence type="ECO:0008006" key="3">
    <source>
        <dbReference type="Google" id="ProtNLM"/>
    </source>
</evidence>
<protein>
    <recommendedName>
        <fullName evidence="3">TRIM2_3</fullName>
    </recommendedName>
</protein>
<accession>A0A6J8D389</accession>
<keyword evidence="2" id="KW-1185">Reference proteome</keyword>
<reference evidence="1 2" key="1">
    <citation type="submission" date="2020-06" db="EMBL/GenBank/DDBJ databases">
        <authorList>
            <person name="Li R."/>
            <person name="Bekaert M."/>
        </authorList>
    </citation>
    <scope>NUCLEOTIDE SEQUENCE [LARGE SCALE GENOMIC DNA]</scope>
    <source>
        <strain evidence="2">wild</strain>
    </source>
</reference>
<dbReference type="Gene3D" id="2.120.10.30">
    <property type="entry name" value="TolB, C-terminal domain"/>
    <property type="match status" value="1"/>
</dbReference>
<dbReference type="InterPro" id="IPR010620">
    <property type="entry name" value="SBBP_repeat"/>
</dbReference>
<dbReference type="Pfam" id="PF06739">
    <property type="entry name" value="SBBP"/>
    <property type="match status" value="1"/>
</dbReference>
<dbReference type="InterPro" id="IPR011042">
    <property type="entry name" value="6-blade_b-propeller_TolB-like"/>
</dbReference>
<organism evidence="1 2">
    <name type="scientific">Mytilus coruscus</name>
    <name type="common">Sea mussel</name>
    <dbReference type="NCBI Taxonomy" id="42192"/>
    <lineage>
        <taxon>Eukaryota</taxon>
        <taxon>Metazoa</taxon>
        <taxon>Spiralia</taxon>
        <taxon>Lophotrochozoa</taxon>
        <taxon>Mollusca</taxon>
        <taxon>Bivalvia</taxon>
        <taxon>Autobranchia</taxon>
        <taxon>Pteriomorphia</taxon>
        <taxon>Mytilida</taxon>
        <taxon>Mytiloidea</taxon>
        <taxon>Mytilidae</taxon>
        <taxon>Mytilinae</taxon>
        <taxon>Mytilus</taxon>
    </lineage>
</organism>
<evidence type="ECO:0000313" key="1">
    <source>
        <dbReference type="EMBL" id="CAC5403173.1"/>
    </source>
</evidence>
<dbReference type="SUPFAM" id="SSF63829">
    <property type="entry name" value="Calcium-dependent phosphotriesterase"/>
    <property type="match status" value="1"/>
</dbReference>
<dbReference type="AlphaFoldDB" id="A0A6J8D389"/>
<dbReference type="OrthoDB" id="6131018at2759"/>
<evidence type="ECO:0000313" key="2">
    <source>
        <dbReference type="Proteomes" id="UP000507470"/>
    </source>
</evidence>
<sequence>MINQCHANFQSIKQYASDLQTFLGIREIELKVNETEQYLQSLIQAKGFEQLELVCKIDKGVQNILNGLKHFGSTEIKARPSNFEYSRAKDKQAELQVLEGDFLITDHCAIKQLTVLASDGTLKYSMSLDPSEGYDITLVDEKTVAITSGQTLKKTGIDILNIRNRTKKKFIKLLGPPYGITSDHDSLLVCVEGRGIYKVNTMDYSSCRVISCILPAKSYVSVFADKIYYTNDKDHSVVCCDRNGDCIWTFKDDSVLKWAKGITVDNDGNVYVVGQGSSNMLIISNDGKHHKEILSEEDGLCAPSAIFFDKQKRELLVTNL</sequence>
<dbReference type="EMBL" id="CACVKT020006693">
    <property type="protein sequence ID" value="CAC5403173.1"/>
    <property type="molecule type" value="Genomic_DNA"/>
</dbReference>
<dbReference type="Proteomes" id="UP000507470">
    <property type="component" value="Unassembled WGS sequence"/>
</dbReference>
<proteinExistence type="predicted"/>